<gene>
    <name evidence="1" type="ORF">DCAR_0101417</name>
</gene>
<protein>
    <submittedName>
        <fullName evidence="1">Uncharacterized protein</fullName>
    </submittedName>
</protein>
<sequence length="107" mass="12592">MPNNYKQSRAIIKEIGESINISKDSKESQKVLRGSLEECEFPNSTEFKELRKDLDYYQYLQRQLVVHVVAASKNKETNSTAQHFMKRFIQMNQDYNNIIGFLVDKNK</sequence>
<organism evidence="1 2">
    <name type="scientific">Daucus carota subsp. sativus</name>
    <name type="common">Carrot</name>
    <dbReference type="NCBI Taxonomy" id="79200"/>
    <lineage>
        <taxon>Eukaryota</taxon>
        <taxon>Viridiplantae</taxon>
        <taxon>Streptophyta</taxon>
        <taxon>Embryophyta</taxon>
        <taxon>Tracheophyta</taxon>
        <taxon>Spermatophyta</taxon>
        <taxon>Magnoliopsida</taxon>
        <taxon>eudicotyledons</taxon>
        <taxon>Gunneridae</taxon>
        <taxon>Pentapetalae</taxon>
        <taxon>asterids</taxon>
        <taxon>campanulids</taxon>
        <taxon>Apiales</taxon>
        <taxon>Apiaceae</taxon>
        <taxon>Apioideae</taxon>
        <taxon>Scandiceae</taxon>
        <taxon>Daucinae</taxon>
        <taxon>Daucus</taxon>
        <taxon>Daucus sect. Daucus</taxon>
    </lineage>
</organism>
<dbReference type="AlphaFoldDB" id="A0AAF0W4L1"/>
<reference evidence="1" key="2">
    <citation type="submission" date="2022-03" db="EMBL/GenBank/DDBJ databases">
        <title>Draft title - Genomic analysis of global carrot germplasm unveils the trajectory of domestication and the origin of high carotenoid orange carrot.</title>
        <authorList>
            <person name="Iorizzo M."/>
            <person name="Ellison S."/>
            <person name="Senalik D."/>
            <person name="Macko-Podgorni A."/>
            <person name="Grzebelus D."/>
            <person name="Bostan H."/>
            <person name="Rolling W."/>
            <person name="Curaba J."/>
            <person name="Simon P."/>
        </authorList>
    </citation>
    <scope>NUCLEOTIDE SEQUENCE</scope>
    <source>
        <tissue evidence="1">Leaf</tissue>
    </source>
</reference>
<dbReference type="Proteomes" id="UP000077755">
    <property type="component" value="Chromosome 1"/>
</dbReference>
<reference evidence="1" key="1">
    <citation type="journal article" date="2016" name="Nat. Genet.">
        <title>A high-quality carrot genome assembly provides new insights into carotenoid accumulation and asterid genome evolution.</title>
        <authorList>
            <person name="Iorizzo M."/>
            <person name="Ellison S."/>
            <person name="Senalik D."/>
            <person name="Zeng P."/>
            <person name="Satapoomin P."/>
            <person name="Huang J."/>
            <person name="Bowman M."/>
            <person name="Iovene M."/>
            <person name="Sanseverino W."/>
            <person name="Cavagnaro P."/>
            <person name="Yildiz M."/>
            <person name="Macko-Podgorni A."/>
            <person name="Moranska E."/>
            <person name="Grzebelus E."/>
            <person name="Grzebelus D."/>
            <person name="Ashrafi H."/>
            <person name="Zheng Z."/>
            <person name="Cheng S."/>
            <person name="Spooner D."/>
            <person name="Van Deynze A."/>
            <person name="Simon P."/>
        </authorList>
    </citation>
    <scope>NUCLEOTIDE SEQUENCE</scope>
    <source>
        <tissue evidence="1">Leaf</tissue>
    </source>
</reference>
<accession>A0AAF0W4L1</accession>
<keyword evidence="2" id="KW-1185">Reference proteome</keyword>
<proteinExistence type="predicted"/>
<name>A0AAF0W4L1_DAUCS</name>
<dbReference type="EMBL" id="CP093343">
    <property type="protein sequence ID" value="WOG82254.1"/>
    <property type="molecule type" value="Genomic_DNA"/>
</dbReference>
<evidence type="ECO:0000313" key="1">
    <source>
        <dbReference type="EMBL" id="WOG82254.1"/>
    </source>
</evidence>
<evidence type="ECO:0000313" key="2">
    <source>
        <dbReference type="Proteomes" id="UP000077755"/>
    </source>
</evidence>